<proteinExistence type="predicted"/>
<dbReference type="OrthoDB" id="5959530at2"/>
<dbReference type="STRING" id="294935.ATN88_21765"/>
<name>A0A135I6F1_9GAMM</name>
<accession>A0A135I6F1</accession>
<evidence type="ECO:0000313" key="2">
    <source>
        <dbReference type="Proteomes" id="UP000070529"/>
    </source>
</evidence>
<gene>
    <name evidence="1" type="ORF">ATN88_21765</name>
</gene>
<comment type="caution">
    <text evidence="1">The sequence shown here is derived from an EMBL/GenBank/DDBJ whole genome shotgun (WGS) entry which is preliminary data.</text>
</comment>
<sequence>MIADLLWIIAIAVVGALFWQQRSQTEIARQFIQRRCQQVDVQLLSIARGSHSFGWPKGPLNIQTRYYFEFSVNGLDCYQGYAVMKGKRIQEVYMPAYPVQEP</sequence>
<organism evidence="1 2">
    <name type="scientific">Enterovibrio coralii</name>
    <dbReference type="NCBI Taxonomy" id="294935"/>
    <lineage>
        <taxon>Bacteria</taxon>
        <taxon>Pseudomonadati</taxon>
        <taxon>Pseudomonadota</taxon>
        <taxon>Gammaproteobacteria</taxon>
        <taxon>Vibrionales</taxon>
        <taxon>Vibrionaceae</taxon>
        <taxon>Enterovibrio</taxon>
    </lineage>
</organism>
<dbReference type="EMBL" id="LNTY01000039">
    <property type="protein sequence ID" value="KXF81022.1"/>
    <property type="molecule type" value="Genomic_DNA"/>
</dbReference>
<dbReference type="AlphaFoldDB" id="A0A135I6F1"/>
<dbReference type="InterPro" id="IPR021732">
    <property type="entry name" value="DUF3301"/>
</dbReference>
<evidence type="ECO:0000313" key="1">
    <source>
        <dbReference type="EMBL" id="KXF81022.1"/>
    </source>
</evidence>
<dbReference type="RefSeq" id="WP_067418161.1">
    <property type="nucleotide sequence ID" value="NZ_LNTY01000039.1"/>
</dbReference>
<protein>
    <recommendedName>
        <fullName evidence="3">DUF3301 domain-containing protein</fullName>
    </recommendedName>
</protein>
<reference evidence="1 2" key="1">
    <citation type="submission" date="2015-11" db="EMBL/GenBank/DDBJ databases">
        <title>Genomic Taxonomy of the Vibrionaceae.</title>
        <authorList>
            <person name="Gomez-Gil B."/>
            <person name="Enciso-Ibarra J."/>
        </authorList>
    </citation>
    <scope>NUCLEOTIDE SEQUENCE [LARGE SCALE GENOMIC DNA]</scope>
    <source>
        <strain evidence="1 2">CAIM 912</strain>
    </source>
</reference>
<evidence type="ECO:0008006" key="3">
    <source>
        <dbReference type="Google" id="ProtNLM"/>
    </source>
</evidence>
<dbReference type="Pfam" id="PF11743">
    <property type="entry name" value="DUF3301"/>
    <property type="match status" value="1"/>
</dbReference>
<dbReference type="Proteomes" id="UP000070529">
    <property type="component" value="Unassembled WGS sequence"/>
</dbReference>
<keyword evidence="2" id="KW-1185">Reference proteome</keyword>